<evidence type="ECO:0000313" key="1">
    <source>
        <dbReference type="Proteomes" id="UP000887578"/>
    </source>
</evidence>
<proteinExistence type="predicted"/>
<sequence length="75" mass="9215">MIYAVEPSLPREVFQLKNKKKGTFRHEETKFTAVQEMQLDVYNLWCAWKVFEHRRNIPVNHRHFPESRDHQYQNS</sequence>
<accession>A0A914PK25</accession>
<evidence type="ECO:0000313" key="2">
    <source>
        <dbReference type="WBParaSite" id="PDA_v2.g18753.t1"/>
    </source>
</evidence>
<dbReference type="AlphaFoldDB" id="A0A914PK25"/>
<dbReference type="WBParaSite" id="PDA_v2.g18753.t1">
    <property type="protein sequence ID" value="PDA_v2.g18753.t1"/>
    <property type="gene ID" value="PDA_v2.g18753"/>
</dbReference>
<name>A0A914PK25_9BILA</name>
<keyword evidence="1" id="KW-1185">Reference proteome</keyword>
<organism evidence="1 2">
    <name type="scientific">Panagrolaimus davidi</name>
    <dbReference type="NCBI Taxonomy" id="227884"/>
    <lineage>
        <taxon>Eukaryota</taxon>
        <taxon>Metazoa</taxon>
        <taxon>Ecdysozoa</taxon>
        <taxon>Nematoda</taxon>
        <taxon>Chromadorea</taxon>
        <taxon>Rhabditida</taxon>
        <taxon>Tylenchina</taxon>
        <taxon>Panagrolaimomorpha</taxon>
        <taxon>Panagrolaimoidea</taxon>
        <taxon>Panagrolaimidae</taxon>
        <taxon>Panagrolaimus</taxon>
    </lineage>
</organism>
<dbReference type="Proteomes" id="UP000887578">
    <property type="component" value="Unplaced"/>
</dbReference>
<protein>
    <submittedName>
        <fullName evidence="2">Uncharacterized protein</fullName>
    </submittedName>
</protein>
<reference evidence="2" key="1">
    <citation type="submission" date="2022-11" db="UniProtKB">
        <authorList>
            <consortium name="WormBaseParasite"/>
        </authorList>
    </citation>
    <scope>IDENTIFICATION</scope>
</reference>